<dbReference type="STRING" id="463014.BAU07_12750"/>
<sequence>MAYDPGIQEYVDRSRKALGEMGDLGSLTLAQRRARADRQAALINEPYPASLAVNDTYIVLPGREILVRVYRPRGDGPLPAIVYLHGGSFVAGSPQGHDFITASLACNTGAQVLSVHYRRAPENPYPAPTEDAYEALMWAAREAQMLGIDPQRIAVAGDSAGGNLAAACALLARDRDGPSVRMQALIYPTLDADLDTPSYLHNTQDAFLTREAMAFALESFLPPAVAAMRDDGYALPMRAADHAGLPPAYLLLADHDPLLDDGKRYAEKLRAAGVAVEMRIGAGMIHGFLRARRLSAAVDAEFHLLCAALRRGLGLPEPAEPW</sequence>
<evidence type="ECO:0000256" key="1">
    <source>
        <dbReference type="PROSITE-ProRule" id="PRU10038"/>
    </source>
</evidence>
<dbReference type="EMBL" id="CP016172">
    <property type="protein sequence ID" value="ANN77850.1"/>
    <property type="molecule type" value="Genomic_DNA"/>
</dbReference>
<dbReference type="Pfam" id="PF07859">
    <property type="entry name" value="Abhydrolase_3"/>
    <property type="match status" value="1"/>
</dbReference>
<accession>A0A193GDF8</accession>
<feature type="domain" description="Alpha/beta hydrolase fold-3" evidence="2">
    <location>
        <begin position="81"/>
        <end position="289"/>
    </location>
</feature>
<dbReference type="Proteomes" id="UP000091926">
    <property type="component" value="Chromosome"/>
</dbReference>
<dbReference type="RefSeq" id="WP_066658187.1">
    <property type="nucleotide sequence ID" value="NZ_CBCSCL010000001.1"/>
</dbReference>
<dbReference type="PROSITE" id="PS01174">
    <property type="entry name" value="LIPASE_GDXG_SER"/>
    <property type="match status" value="1"/>
</dbReference>
<protein>
    <submittedName>
        <fullName evidence="3">Lipase</fullName>
    </submittedName>
</protein>
<dbReference type="SUPFAM" id="SSF53474">
    <property type="entry name" value="alpha/beta-Hydrolases"/>
    <property type="match status" value="1"/>
</dbReference>
<name>A0A193GDF8_9BORD</name>
<keyword evidence="4" id="KW-1185">Reference proteome</keyword>
<dbReference type="PANTHER" id="PTHR23025:SF3">
    <property type="entry name" value="HORMONE-SENSITIVE LIPASE"/>
    <property type="match status" value="1"/>
</dbReference>
<dbReference type="GO" id="GO:0004806">
    <property type="term" value="F:triacylglycerol lipase activity"/>
    <property type="evidence" value="ECO:0007669"/>
    <property type="project" value="TreeGrafter"/>
</dbReference>
<dbReference type="AlphaFoldDB" id="A0A193GDF8"/>
<dbReference type="InterPro" id="IPR013094">
    <property type="entry name" value="AB_hydrolase_3"/>
</dbReference>
<gene>
    <name evidence="3" type="ORF">BAU07_12750</name>
</gene>
<dbReference type="InterPro" id="IPR029058">
    <property type="entry name" value="AB_hydrolase_fold"/>
</dbReference>
<evidence type="ECO:0000313" key="3">
    <source>
        <dbReference type="EMBL" id="ANN77850.1"/>
    </source>
</evidence>
<dbReference type="KEGG" id="bfz:BAU07_12750"/>
<dbReference type="GO" id="GO:0004771">
    <property type="term" value="F:sterol ester esterase activity"/>
    <property type="evidence" value="ECO:0007669"/>
    <property type="project" value="TreeGrafter"/>
</dbReference>
<organism evidence="3 4">
    <name type="scientific">Bordetella flabilis</name>
    <dbReference type="NCBI Taxonomy" id="463014"/>
    <lineage>
        <taxon>Bacteria</taxon>
        <taxon>Pseudomonadati</taxon>
        <taxon>Pseudomonadota</taxon>
        <taxon>Betaproteobacteria</taxon>
        <taxon>Burkholderiales</taxon>
        <taxon>Alcaligenaceae</taxon>
        <taxon>Bordetella</taxon>
    </lineage>
</organism>
<dbReference type="PANTHER" id="PTHR23025">
    <property type="entry name" value="TRIACYLGLYCEROL LIPASE"/>
    <property type="match status" value="1"/>
</dbReference>
<dbReference type="InterPro" id="IPR033140">
    <property type="entry name" value="Lipase_GDXG_put_SER_AS"/>
</dbReference>
<dbReference type="OrthoDB" id="9794445at2"/>
<evidence type="ECO:0000259" key="2">
    <source>
        <dbReference type="Pfam" id="PF07859"/>
    </source>
</evidence>
<dbReference type="GO" id="GO:0005829">
    <property type="term" value="C:cytosol"/>
    <property type="evidence" value="ECO:0007669"/>
    <property type="project" value="TreeGrafter"/>
</dbReference>
<evidence type="ECO:0000313" key="4">
    <source>
        <dbReference type="Proteomes" id="UP000091926"/>
    </source>
</evidence>
<proteinExistence type="predicted"/>
<reference evidence="3 4" key="1">
    <citation type="submission" date="2016-06" db="EMBL/GenBank/DDBJ databases">
        <title>Complete genome sequences of Bordetella bronchialis and Bordetella flabilis.</title>
        <authorList>
            <person name="LiPuma J.J."/>
            <person name="Spilker T."/>
        </authorList>
    </citation>
    <scope>NUCLEOTIDE SEQUENCE [LARGE SCALE GENOMIC DNA]</scope>
    <source>
        <strain evidence="3 4">AU10664</strain>
    </source>
</reference>
<feature type="active site" evidence="1">
    <location>
        <position position="159"/>
    </location>
</feature>
<dbReference type="Gene3D" id="3.40.50.1820">
    <property type="entry name" value="alpha/beta hydrolase"/>
    <property type="match status" value="1"/>
</dbReference>
<dbReference type="GO" id="GO:0019433">
    <property type="term" value="P:triglyceride catabolic process"/>
    <property type="evidence" value="ECO:0007669"/>
    <property type="project" value="TreeGrafter"/>
</dbReference>